<keyword evidence="3" id="KW-0482">Metalloprotease</keyword>
<evidence type="ECO:0000259" key="2">
    <source>
        <dbReference type="Pfam" id="PF02517"/>
    </source>
</evidence>
<proteinExistence type="predicted"/>
<dbReference type="GO" id="GO:0004175">
    <property type="term" value="F:endopeptidase activity"/>
    <property type="evidence" value="ECO:0007669"/>
    <property type="project" value="UniProtKB-ARBA"/>
</dbReference>
<feature type="transmembrane region" description="Helical" evidence="1">
    <location>
        <begin position="199"/>
        <end position="218"/>
    </location>
</feature>
<accession>A0A7X6LUI2</accession>
<keyword evidence="1" id="KW-0812">Transmembrane</keyword>
<dbReference type="Pfam" id="PF02517">
    <property type="entry name" value="Rce1-like"/>
    <property type="match status" value="1"/>
</dbReference>
<dbReference type="AlphaFoldDB" id="A0A7X6LUI2"/>
<sequence length="229" mass="23641">MRLPPHGVRAGGATGRPGAIGGAAAGVALLWSNVVLPRLGLGIRGRTAANVLFASGFAGVFGGQPAWCSRRGFGWGAVAFGVIGTGYAAGIAIPAIRDRMAAFTVRGPEVSTAEWVAIHIPLGTVYSEELIFRGTLDPLPAGLGRYGKYGSAMVFGLWHIYPARVAGDSVAMTVAVTAASGFVFSWLRRRTGSALAPALAHLALNAGGVLAPRIAVVLRERSGRPKKLE</sequence>
<feature type="transmembrane region" description="Helical" evidence="1">
    <location>
        <begin position="73"/>
        <end position="96"/>
    </location>
</feature>
<feature type="domain" description="CAAX prenyl protease 2/Lysostaphin resistance protein A-like" evidence="2">
    <location>
        <begin position="115"/>
        <end position="206"/>
    </location>
</feature>
<feature type="transmembrane region" description="Helical" evidence="1">
    <location>
        <begin position="20"/>
        <end position="36"/>
    </location>
</feature>
<dbReference type="Proteomes" id="UP000523447">
    <property type="component" value="Unassembled WGS sequence"/>
</dbReference>
<dbReference type="GO" id="GO:0008237">
    <property type="term" value="F:metallopeptidase activity"/>
    <property type="evidence" value="ECO:0007669"/>
    <property type="project" value="UniProtKB-KW"/>
</dbReference>
<comment type="caution">
    <text evidence="3">The sequence shown here is derived from an EMBL/GenBank/DDBJ whole genome shotgun (WGS) entry which is preliminary data.</text>
</comment>
<dbReference type="GO" id="GO:0080120">
    <property type="term" value="P:CAAX-box protein maturation"/>
    <property type="evidence" value="ECO:0007669"/>
    <property type="project" value="UniProtKB-ARBA"/>
</dbReference>
<evidence type="ECO:0000313" key="4">
    <source>
        <dbReference type="Proteomes" id="UP000523447"/>
    </source>
</evidence>
<dbReference type="RefSeq" id="WP_083892678.1">
    <property type="nucleotide sequence ID" value="NZ_CAWPHS010000001.1"/>
</dbReference>
<keyword evidence="4" id="KW-1185">Reference proteome</keyword>
<protein>
    <submittedName>
        <fullName evidence="3">CPBP family intramembrane metalloprotease</fullName>
    </submittedName>
</protein>
<dbReference type="GO" id="GO:0006508">
    <property type="term" value="P:proteolysis"/>
    <property type="evidence" value="ECO:0007669"/>
    <property type="project" value="UniProtKB-KW"/>
</dbReference>
<evidence type="ECO:0000313" key="3">
    <source>
        <dbReference type="EMBL" id="NKY84175.1"/>
    </source>
</evidence>
<gene>
    <name evidence="3" type="ORF">HGA07_00870</name>
</gene>
<dbReference type="EMBL" id="JAAXPE010000001">
    <property type="protein sequence ID" value="NKY84175.1"/>
    <property type="molecule type" value="Genomic_DNA"/>
</dbReference>
<keyword evidence="1" id="KW-1133">Transmembrane helix</keyword>
<feature type="transmembrane region" description="Helical" evidence="1">
    <location>
        <begin position="169"/>
        <end position="187"/>
    </location>
</feature>
<organism evidence="3 4">
    <name type="scientific">Nocardia veterana</name>
    <dbReference type="NCBI Taxonomy" id="132249"/>
    <lineage>
        <taxon>Bacteria</taxon>
        <taxon>Bacillati</taxon>
        <taxon>Actinomycetota</taxon>
        <taxon>Actinomycetes</taxon>
        <taxon>Mycobacteriales</taxon>
        <taxon>Nocardiaceae</taxon>
        <taxon>Nocardia</taxon>
    </lineage>
</organism>
<evidence type="ECO:0000256" key="1">
    <source>
        <dbReference type="SAM" id="Phobius"/>
    </source>
</evidence>
<keyword evidence="3" id="KW-0645">Protease</keyword>
<reference evidence="3 4" key="1">
    <citation type="submission" date="2020-04" db="EMBL/GenBank/DDBJ databases">
        <title>MicrobeNet Type strains.</title>
        <authorList>
            <person name="Nicholson A.C."/>
        </authorList>
    </citation>
    <scope>NUCLEOTIDE SEQUENCE [LARGE SCALE GENOMIC DNA]</scope>
    <source>
        <strain evidence="3 4">DSM 44445</strain>
    </source>
</reference>
<name>A0A7X6LUI2_9NOCA</name>
<keyword evidence="3" id="KW-0378">Hydrolase</keyword>
<dbReference type="InterPro" id="IPR003675">
    <property type="entry name" value="Rce1/LyrA-like_dom"/>
</dbReference>
<keyword evidence="1" id="KW-0472">Membrane</keyword>